<keyword evidence="2" id="KW-0812">Transmembrane</keyword>
<evidence type="ECO:0000313" key="4">
    <source>
        <dbReference type="Proteomes" id="UP001549291"/>
    </source>
</evidence>
<reference evidence="3 4" key="1">
    <citation type="submission" date="2024-06" db="EMBL/GenBank/DDBJ databases">
        <title>Genomic Encyclopedia of Type Strains, Phase V (KMG-V): Genome sequencing to study the core and pangenomes of soil and plant-associated prokaryotes.</title>
        <authorList>
            <person name="Whitman W."/>
        </authorList>
    </citation>
    <scope>NUCLEOTIDE SEQUENCE [LARGE SCALE GENOMIC DNA]</scope>
    <source>
        <strain evidence="3 4">USDA 160</strain>
    </source>
</reference>
<protein>
    <submittedName>
        <fullName evidence="3">Cell division protein FtsB</fullName>
    </submittedName>
</protein>
<dbReference type="EMBL" id="JBEPTQ010000002">
    <property type="protein sequence ID" value="MET4721392.1"/>
    <property type="molecule type" value="Genomic_DNA"/>
</dbReference>
<evidence type="ECO:0000256" key="1">
    <source>
        <dbReference type="SAM" id="Coils"/>
    </source>
</evidence>
<comment type="caution">
    <text evidence="3">The sequence shown here is derived from an EMBL/GenBank/DDBJ whole genome shotgun (WGS) entry which is preliminary data.</text>
</comment>
<accession>A0ABV2RYL9</accession>
<keyword evidence="3" id="KW-0132">Cell division</keyword>
<sequence>MVTKNVDARHKAGHDSWGRDWNAKGEAISTPLTNLPHLPKMVSRARLKSILTGLALYVMAAAIVGYFGVNAYTGKYGLNARQELDQEIIALTSELAQLKRERAKSEQRVSLLRTSRIDPDMLDERARYQLDYVNPHDLVRMIPAK</sequence>
<keyword evidence="2" id="KW-0472">Membrane</keyword>
<dbReference type="Proteomes" id="UP001549291">
    <property type="component" value="Unassembled WGS sequence"/>
</dbReference>
<feature type="transmembrane region" description="Helical" evidence="2">
    <location>
        <begin position="50"/>
        <end position="69"/>
    </location>
</feature>
<gene>
    <name evidence="3" type="ORF">ABIF63_005498</name>
</gene>
<name>A0ABV2RYL9_BRAJP</name>
<keyword evidence="3" id="KW-0131">Cell cycle</keyword>
<evidence type="ECO:0000313" key="3">
    <source>
        <dbReference type="EMBL" id="MET4721392.1"/>
    </source>
</evidence>
<evidence type="ECO:0000256" key="2">
    <source>
        <dbReference type="SAM" id="Phobius"/>
    </source>
</evidence>
<organism evidence="3 4">
    <name type="scientific">Bradyrhizobium japonicum</name>
    <dbReference type="NCBI Taxonomy" id="375"/>
    <lineage>
        <taxon>Bacteria</taxon>
        <taxon>Pseudomonadati</taxon>
        <taxon>Pseudomonadota</taxon>
        <taxon>Alphaproteobacteria</taxon>
        <taxon>Hyphomicrobiales</taxon>
        <taxon>Nitrobacteraceae</taxon>
        <taxon>Bradyrhizobium</taxon>
    </lineage>
</organism>
<feature type="coiled-coil region" evidence="1">
    <location>
        <begin position="81"/>
        <end position="115"/>
    </location>
</feature>
<dbReference type="GO" id="GO:0051301">
    <property type="term" value="P:cell division"/>
    <property type="evidence" value="ECO:0007669"/>
    <property type="project" value="UniProtKB-KW"/>
</dbReference>
<dbReference type="InterPro" id="IPR007060">
    <property type="entry name" value="FtsL/DivIC"/>
</dbReference>
<dbReference type="Pfam" id="PF04977">
    <property type="entry name" value="DivIC"/>
    <property type="match status" value="1"/>
</dbReference>
<keyword evidence="4" id="KW-1185">Reference proteome</keyword>
<keyword evidence="1" id="KW-0175">Coiled coil</keyword>
<proteinExistence type="predicted"/>
<keyword evidence="2" id="KW-1133">Transmembrane helix</keyword>